<evidence type="ECO:0000313" key="3">
    <source>
        <dbReference type="Proteomes" id="UP000092321"/>
    </source>
</evidence>
<feature type="region of interest" description="Disordered" evidence="1">
    <location>
        <begin position="291"/>
        <end position="324"/>
    </location>
</feature>
<dbReference type="EMBL" id="LXPE01000009">
    <property type="protein sequence ID" value="OBA27293.1"/>
    <property type="molecule type" value="Genomic_DNA"/>
</dbReference>
<feature type="region of interest" description="Disordered" evidence="1">
    <location>
        <begin position="391"/>
        <end position="416"/>
    </location>
</feature>
<reference evidence="3" key="1">
    <citation type="journal article" date="2016" name="Proc. Natl. Acad. Sci. U.S.A.">
        <title>Comparative genomics of biotechnologically important yeasts.</title>
        <authorList>
            <person name="Riley R."/>
            <person name="Haridas S."/>
            <person name="Wolfe K.H."/>
            <person name="Lopes M.R."/>
            <person name="Hittinger C.T."/>
            <person name="Goeker M."/>
            <person name="Salamov A.A."/>
            <person name="Wisecaver J.H."/>
            <person name="Long T.M."/>
            <person name="Calvey C.H."/>
            <person name="Aerts A.L."/>
            <person name="Barry K.W."/>
            <person name="Choi C."/>
            <person name="Clum A."/>
            <person name="Coughlan A.Y."/>
            <person name="Deshpande S."/>
            <person name="Douglass A.P."/>
            <person name="Hanson S.J."/>
            <person name="Klenk H.-P."/>
            <person name="LaButti K.M."/>
            <person name="Lapidus A."/>
            <person name="Lindquist E.A."/>
            <person name="Lipzen A.M."/>
            <person name="Meier-Kolthoff J.P."/>
            <person name="Ohm R.A."/>
            <person name="Otillar R.P."/>
            <person name="Pangilinan J.L."/>
            <person name="Peng Y."/>
            <person name="Rokas A."/>
            <person name="Rosa C.A."/>
            <person name="Scheuner C."/>
            <person name="Sibirny A.A."/>
            <person name="Slot J.C."/>
            <person name="Stielow J.B."/>
            <person name="Sun H."/>
            <person name="Kurtzman C.P."/>
            <person name="Blackwell M."/>
            <person name="Grigoriev I.V."/>
            <person name="Jeffries T.W."/>
        </authorList>
    </citation>
    <scope>NUCLEOTIDE SEQUENCE [LARGE SCALE GENOMIC DNA]</scope>
    <source>
        <strain evidence="3">NRRL Y-1626</strain>
    </source>
</reference>
<sequence length="521" mass="59505">MNTTQQVKKTSHHIQKEVNHMKKSSVHRINGPILENIFKKGIDIQIYNEENLSKLAIVPIETREKNQYSSVVNDIPPTLSRSNNLTTQTSNTNIINSNNIQDTQRNTDQTSYKPPVQRSNTSSNISRNLTKRQETVAGLSIEILEPSKPVTKNANLSNRRTLAKNSSFNIERSETNLQEETINIYKELVTLLEKKCSVLEATSLSQDDKMLKIQNIDKELKFKKESLSKPSTLKSSERTENTELYEVRKNVSNDKKDESLFDKVYNEVEDSSDDDDDLIYDIEKEIQRKEALAAQRKKQERQKSEKITDNNTNNNDFDDYMDQEFDDFNNNGKIADPIHSDASIIADSRDHISLSKLQSNKSDITDEAEIEDSHYFSSGQEYSRHQSDIDFVAGGDSLNDRGDESYNPGPDSSSEISDIVSTQQKLRKNSDDFVILDKASKIDVKDEPLELINFDDSFDNEVENLPHVILSDESEGEVIELSSDYDAERETNAYNENIDSIDQDFEIICSQPSKIIILQRY</sequence>
<comment type="caution">
    <text evidence="2">The sequence shown here is derived from an EMBL/GenBank/DDBJ whole genome shotgun (WGS) entry which is preliminary data.</text>
</comment>
<dbReference type="AlphaFoldDB" id="A0A1B7TEY1"/>
<evidence type="ECO:0000256" key="1">
    <source>
        <dbReference type="SAM" id="MobiDB-lite"/>
    </source>
</evidence>
<protein>
    <submittedName>
        <fullName evidence="2">Uncharacterized protein</fullName>
    </submittedName>
</protein>
<accession>A0A1B7TEY1</accession>
<evidence type="ECO:0000313" key="2">
    <source>
        <dbReference type="EMBL" id="OBA27293.1"/>
    </source>
</evidence>
<feature type="compositionally biased region" description="Polar residues" evidence="1">
    <location>
        <begin position="106"/>
        <end position="128"/>
    </location>
</feature>
<keyword evidence="3" id="KW-1185">Reference proteome</keyword>
<proteinExistence type="predicted"/>
<feature type="compositionally biased region" description="Low complexity" evidence="1">
    <location>
        <begin position="82"/>
        <end position="104"/>
    </location>
</feature>
<gene>
    <name evidence="2" type="ORF">HANVADRAFT_48270</name>
</gene>
<organism evidence="2 3">
    <name type="scientific">Hanseniaspora valbyensis NRRL Y-1626</name>
    <dbReference type="NCBI Taxonomy" id="766949"/>
    <lineage>
        <taxon>Eukaryota</taxon>
        <taxon>Fungi</taxon>
        <taxon>Dikarya</taxon>
        <taxon>Ascomycota</taxon>
        <taxon>Saccharomycotina</taxon>
        <taxon>Saccharomycetes</taxon>
        <taxon>Saccharomycodales</taxon>
        <taxon>Saccharomycodaceae</taxon>
        <taxon>Hanseniaspora</taxon>
    </lineage>
</organism>
<name>A0A1B7TEY1_9ASCO</name>
<feature type="region of interest" description="Disordered" evidence="1">
    <location>
        <begin position="77"/>
        <end position="129"/>
    </location>
</feature>
<dbReference type="Proteomes" id="UP000092321">
    <property type="component" value="Unassembled WGS sequence"/>
</dbReference>